<feature type="signal peptide" evidence="2">
    <location>
        <begin position="1"/>
        <end position="19"/>
    </location>
</feature>
<dbReference type="Pfam" id="PF13416">
    <property type="entry name" value="SBP_bac_8"/>
    <property type="match status" value="1"/>
</dbReference>
<feature type="region of interest" description="Disordered" evidence="1">
    <location>
        <begin position="19"/>
        <end position="53"/>
    </location>
</feature>
<sequence length="449" mass="49277">MLVAIVVIFMLLTTACSGGGSGTGKSSGNGAQQGTDKTNAGEQAQQPAPSTDPVTITIAFPWEEEIFNSRFKPIEKKLGNITIKRVGAAGTNEALQELFATGAEPDIIIGNHGFKPLFDLDVVEPLDELMKANNFDESILDPSLVAYLRAQDPDGRMMGFPDGQGGQVLFYNKEIFDLFGVPYPDPDKSMTWDELLGLAAKMTVERDGKKYVGLEFGWGSMDSDAMVPLNELALNKTDPDTGEVLITKDPGFTKYFDWMKKFYSIPGIVGEHTKGKSLFTMKQAAMAVNWNGILTGDWGDKEFKKNMDVAPVPVWADAPENGPIVGTSPMVITTFSKHKNEAFKVLAEYMSDENQTNILKDMASGPAVSNPEIRKMYGTNVEAYADKNIGAFFKVWPVIPEKRFSFWDQYVDIGASLGSFAESDKDVVTFLRKLSEESDKKIKEAMAAK</sequence>
<accession>A0A9X2B0P1</accession>
<keyword evidence="4" id="KW-1185">Reference proteome</keyword>
<reference evidence="3" key="1">
    <citation type="submission" date="2022-04" db="EMBL/GenBank/DDBJ databases">
        <title>Paenibacillus mangrovi sp. nov., a novel endophytic bacterium isolated from bark of Kandelia candel.</title>
        <authorList>
            <person name="Tuo L."/>
        </authorList>
    </citation>
    <scope>NUCLEOTIDE SEQUENCE</scope>
    <source>
        <strain evidence="3">KQZ6P-2</strain>
    </source>
</reference>
<dbReference type="PANTHER" id="PTHR43649:SF12">
    <property type="entry name" value="DIACETYLCHITOBIOSE BINDING PROTEIN DASA"/>
    <property type="match status" value="1"/>
</dbReference>
<protein>
    <submittedName>
        <fullName evidence="3">Extracellular solute-binding protein</fullName>
    </submittedName>
</protein>
<proteinExistence type="predicted"/>
<dbReference type="PANTHER" id="PTHR43649">
    <property type="entry name" value="ARABINOSE-BINDING PROTEIN-RELATED"/>
    <property type="match status" value="1"/>
</dbReference>
<gene>
    <name evidence="3" type="ORF">MUG84_01555</name>
</gene>
<comment type="caution">
    <text evidence="3">The sequence shown here is derived from an EMBL/GenBank/DDBJ whole genome shotgun (WGS) entry which is preliminary data.</text>
</comment>
<evidence type="ECO:0000256" key="2">
    <source>
        <dbReference type="SAM" id="SignalP"/>
    </source>
</evidence>
<evidence type="ECO:0000256" key="1">
    <source>
        <dbReference type="SAM" id="MobiDB-lite"/>
    </source>
</evidence>
<organism evidence="3 4">
    <name type="scientific">Paenibacillus mangrovi</name>
    <dbReference type="NCBI Taxonomy" id="2931978"/>
    <lineage>
        <taxon>Bacteria</taxon>
        <taxon>Bacillati</taxon>
        <taxon>Bacillota</taxon>
        <taxon>Bacilli</taxon>
        <taxon>Bacillales</taxon>
        <taxon>Paenibacillaceae</taxon>
        <taxon>Paenibacillus</taxon>
    </lineage>
</organism>
<dbReference type="SUPFAM" id="SSF53850">
    <property type="entry name" value="Periplasmic binding protein-like II"/>
    <property type="match status" value="1"/>
</dbReference>
<dbReference type="RefSeq" id="WP_244718433.1">
    <property type="nucleotide sequence ID" value="NZ_JALIRP010000001.1"/>
</dbReference>
<name>A0A9X2B0P1_9BACL</name>
<evidence type="ECO:0000313" key="4">
    <source>
        <dbReference type="Proteomes" id="UP001139347"/>
    </source>
</evidence>
<feature type="compositionally biased region" description="Polar residues" evidence="1">
    <location>
        <begin position="32"/>
        <end position="53"/>
    </location>
</feature>
<keyword evidence="2" id="KW-0732">Signal</keyword>
<dbReference type="InterPro" id="IPR050490">
    <property type="entry name" value="Bact_solute-bd_prot1"/>
</dbReference>
<dbReference type="Proteomes" id="UP001139347">
    <property type="component" value="Unassembled WGS sequence"/>
</dbReference>
<dbReference type="AlphaFoldDB" id="A0A9X2B0P1"/>
<feature type="chain" id="PRO_5040753104" evidence="2">
    <location>
        <begin position="20"/>
        <end position="449"/>
    </location>
</feature>
<dbReference type="EMBL" id="JALIRP010000001">
    <property type="protein sequence ID" value="MCJ8010426.1"/>
    <property type="molecule type" value="Genomic_DNA"/>
</dbReference>
<evidence type="ECO:0000313" key="3">
    <source>
        <dbReference type="EMBL" id="MCJ8010426.1"/>
    </source>
</evidence>
<dbReference type="Gene3D" id="3.40.190.10">
    <property type="entry name" value="Periplasmic binding protein-like II"/>
    <property type="match status" value="1"/>
</dbReference>
<dbReference type="InterPro" id="IPR006059">
    <property type="entry name" value="SBP"/>
</dbReference>